<dbReference type="RefSeq" id="XP_007413675.1">
    <property type="nucleotide sequence ID" value="XM_007413613.1"/>
</dbReference>
<accession>F4RWL2</accession>
<evidence type="ECO:0000313" key="3">
    <source>
        <dbReference type="Proteomes" id="UP000001072"/>
    </source>
</evidence>
<feature type="region of interest" description="Disordered" evidence="1">
    <location>
        <begin position="53"/>
        <end position="103"/>
    </location>
</feature>
<gene>
    <name evidence="2" type="ORF">MELLADRAFT_65755</name>
</gene>
<dbReference type="Proteomes" id="UP000001072">
    <property type="component" value="Unassembled WGS sequence"/>
</dbReference>
<keyword evidence="3" id="KW-1185">Reference proteome</keyword>
<evidence type="ECO:0000256" key="1">
    <source>
        <dbReference type="SAM" id="MobiDB-lite"/>
    </source>
</evidence>
<dbReference type="InParanoid" id="F4RWL2"/>
<dbReference type="AlphaFoldDB" id="F4RWL2"/>
<dbReference type="EMBL" id="GL883126">
    <property type="protein sequence ID" value="EGG03215.1"/>
    <property type="molecule type" value="Genomic_DNA"/>
</dbReference>
<dbReference type="OrthoDB" id="10570429at2759"/>
<dbReference type="HOGENOM" id="CLU_1619400_0_0_1"/>
<organism evidence="3">
    <name type="scientific">Melampsora larici-populina (strain 98AG31 / pathotype 3-4-7)</name>
    <name type="common">Poplar leaf rust fungus</name>
    <dbReference type="NCBI Taxonomy" id="747676"/>
    <lineage>
        <taxon>Eukaryota</taxon>
        <taxon>Fungi</taxon>
        <taxon>Dikarya</taxon>
        <taxon>Basidiomycota</taxon>
        <taxon>Pucciniomycotina</taxon>
        <taxon>Pucciniomycetes</taxon>
        <taxon>Pucciniales</taxon>
        <taxon>Melampsoraceae</taxon>
        <taxon>Melampsora</taxon>
    </lineage>
</organism>
<reference evidence="3" key="1">
    <citation type="journal article" date="2011" name="Proc. Natl. Acad. Sci. U.S.A.">
        <title>Obligate biotrophy features unraveled by the genomic analysis of rust fungi.</title>
        <authorList>
            <person name="Duplessis S."/>
            <person name="Cuomo C.A."/>
            <person name="Lin Y.-C."/>
            <person name="Aerts A."/>
            <person name="Tisserant E."/>
            <person name="Veneault-Fourrey C."/>
            <person name="Joly D.L."/>
            <person name="Hacquard S."/>
            <person name="Amselem J."/>
            <person name="Cantarel B.L."/>
            <person name="Chiu R."/>
            <person name="Coutinho P.M."/>
            <person name="Feau N."/>
            <person name="Field M."/>
            <person name="Frey P."/>
            <person name="Gelhaye E."/>
            <person name="Goldberg J."/>
            <person name="Grabherr M.G."/>
            <person name="Kodira C.D."/>
            <person name="Kohler A."/>
            <person name="Kuees U."/>
            <person name="Lindquist E.A."/>
            <person name="Lucas S.M."/>
            <person name="Mago R."/>
            <person name="Mauceli E."/>
            <person name="Morin E."/>
            <person name="Murat C."/>
            <person name="Pangilinan J.L."/>
            <person name="Park R."/>
            <person name="Pearson M."/>
            <person name="Quesneville H."/>
            <person name="Rouhier N."/>
            <person name="Sakthikumar S."/>
            <person name="Salamov A.A."/>
            <person name="Schmutz J."/>
            <person name="Selles B."/>
            <person name="Shapiro H."/>
            <person name="Tanguay P."/>
            <person name="Tuskan G.A."/>
            <person name="Henrissat B."/>
            <person name="Van de Peer Y."/>
            <person name="Rouze P."/>
            <person name="Ellis J.G."/>
            <person name="Dodds P.N."/>
            <person name="Schein J.E."/>
            <person name="Zhong S."/>
            <person name="Hamelin R.C."/>
            <person name="Grigoriev I.V."/>
            <person name="Szabo L.J."/>
            <person name="Martin F."/>
        </authorList>
    </citation>
    <scope>NUCLEOTIDE SEQUENCE [LARGE SCALE GENOMIC DNA]</scope>
    <source>
        <strain evidence="3">98AG31 / pathotype 3-4-7</strain>
    </source>
</reference>
<dbReference type="KEGG" id="mlr:MELLADRAFT_65755"/>
<name>F4RWL2_MELLP</name>
<dbReference type="VEuPathDB" id="FungiDB:MELLADRAFT_65755"/>
<evidence type="ECO:0000313" key="2">
    <source>
        <dbReference type="EMBL" id="EGG03215.1"/>
    </source>
</evidence>
<sequence>MRVTYDTPCHFICKKCLNKNSDLEEAASNSYPEGHQHAYQGEINDLEQQVVHKTKSEAKEGLEEEEKLPKVDKIKGKRKTIESLGDSDDNHSIQRKDKKQKIISNASNSNIHLILNALDQMEGPSNAILEENNMSKTTNRTYNYAKNNEVNHELDENSIIQMFQ</sequence>
<feature type="compositionally biased region" description="Basic and acidic residues" evidence="1">
    <location>
        <begin position="54"/>
        <end position="74"/>
    </location>
</feature>
<protein>
    <submittedName>
        <fullName evidence="2">Uncharacterized protein</fullName>
    </submittedName>
</protein>
<proteinExistence type="predicted"/>
<dbReference type="GeneID" id="18930493"/>